<dbReference type="InterPro" id="IPR003374">
    <property type="entry name" value="ApbE-like_sf"/>
</dbReference>
<name>A0A437LW64_9PROT</name>
<evidence type="ECO:0000313" key="1">
    <source>
        <dbReference type="EMBL" id="RVT89619.1"/>
    </source>
</evidence>
<dbReference type="Gene3D" id="3.10.520.10">
    <property type="entry name" value="ApbE-like domains"/>
    <property type="match status" value="1"/>
</dbReference>
<comment type="caution">
    <text evidence="1">The sequence shown here is derived from an EMBL/GenBank/DDBJ whole genome shotgun (WGS) entry which is preliminary data.</text>
</comment>
<accession>A0A437LW64</accession>
<dbReference type="RefSeq" id="WP_127790299.1">
    <property type="nucleotide sequence ID" value="NZ_SACL01000017.1"/>
</dbReference>
<sequence>MAWRPGVTPPLLGAKDLPDGRFCIEEGPISLVIGIEGKPVAVRAAQQAAITRMNGLLAAMCEELPLLRARLDGPLPVLRHPVARRMAEACWPHRADFITPMAAVAGAVAEHVLAAITEVPGIQAAHVNNGGDIAVFLARGSSLRVGLCADLGDGRPDGLAVLAAGDGIGGIATSGWPGRSFSRGVADAVTVLATRAADADAAATIIANATDADHPAVQRAPAASLDADSDLGDILVTTGVRALPPPLVLLALERGARVAERLLSRGLIRAALLRVQGQSLQVGECRVQALPRV</sequence>
<proteinExistence type="predicted"/>
<dbReference type="OrthoDB" id="9814719at2"/>
<evidence type="ECO:0000313" key="2">
    <source>
        <dbReference type="Proteomes" id="UP000282957"/>
    </source>
</evidence>
<protein>
    <submittedName>
        <fullName evidence="1">UPF0280 family protein</fullName>
    </submittedName>
</protein>
<dbReference type="NCBIfam" id="NF003322">
    <property type="entry name" value="PRK04334.1-2"/>
    <property type="match status" value="1"/>
</dbReference>
<organism evidence="1 2">
    <name type="scientific">Rhodovarius crocodyli</name>
    <dbReference type="NCBI Taxonomy" id="1979269"/>
    <lineage>
        <taxon>Bacteria</taxon>
        <taxon>Pseudomonadati</taxon>
        <taxon>Pseudomonadota</taxon>
        <taxon>Alphaproteobacteria</taxon>
        <taxon>Acetobacterales</taxon>
        <taxon>Roseomonadaceae</taxon>
        <taxon>Rhodovarius</taxon>
    </lineage>
</organism>
<dbReference type="Proteomes" id="UP000282957">
    <property type="component" value="Unassembled WGS sequence"/>
</dbReference>
<reference evidence="1 2" key="1">
    <citation type="submission" date="2019-01" db="EMBL/GenBank/DDBJ databases">
        <authorList>
            <person name="Chen W.-M."/>
        </authorList>
    </citation>
    <scope>NUCLEOTIDE SEQUENCE [LARGE SCALE GENOMIC DNA]</scope>
    <source>
        <strain evidence="1 2">CCP-6</strain>
    </source>
</reference>
<keyword evidence="2" id="KW-1185">Reference proteome</keyword>
<dbReference type="AlphaFoldDB" id="A0A437LW64"/>
<dbReference type="SUPFAM" id="SSF143631">
    <property type="entry name" value="ApbE-like"/>
    <property type="match status" value="1"/>
</dbReference>
<gene>
    <name evidence="1" type="ORF">EOD42_24795</name>
</gene>
<dbReference type="EMBL" id="SACL01000017">
    <property type="protein sequence ID" value="RVT89619.1"/>
    <property type="molecule type" value="Genomic_DNA"/>
</dbReference>